<gene>
    <name evidence="4" type="ORF">SAMN04488070_1923</name>
</gene>
<accession>A0A1I6HLN8</accession>
<sequence length="348" mass="37649">MDAETATTLLALASAPSKHRKFLRSLSSFEQISAHAKWPDANLVPARIERLRLWAEQPNCYAIHLRDPRYPETLRHIHDPPLVLFAQGDLSCLNAMSVAIIGSRNVSPVGQHTADYFARGLARSGVVVSSGLALGIDGAAHRGALDEGKTLAVLAAGPDVYYPSRNRQLQQQIMQSGLVVTEFAPGTPAKRDHFPRRNRILSGLSKLVLVIEAKLYSGTMITAGLAREQQKTIMAVPGSIWDAAFTGSFKLLQEGAGIAVCVNDILHELNLPELPPSQLSEKHHQINSKRSLANRQLLANVGSEVTSIDTIVARSGLPVAIVTEQLVLLELEGSVVSVSGGYIKMGRR</sequence>
<dbReference type="AlphaFoldDB" id="A0A1I6HLN8"/>
<dbReference type="Pfam" id="PF17782">
    <property type="entry name" value="WHD_DprA"/>
    <property type="match status" value="1"/>
</dbReference>
<organism evidence="4 5">
    <name type="scientific">Pseudidiomarina maritima</name>
    <dbReference type="NCBI Taxonomy" id="519453"/>
    <lineage>
        <taxon>Bacteria</taxon>
        <taxon>Pseudomonadati</taxon>
        <taxon>Pseudomonadota</taxon>
        <taxon>Gammaproteobacteria</taxon>
        <taxon>Alteromonadales</taxon>
        <taxon>Idiomarinaceae</taxon>
        <taxon>Pseudidiomarina</taxon>
    </lineage>
</organism>
<evidence type="ECO:0000313" key="4">
    <source>
        <dbReference type="EMBL" id="SFR55381.1"/>
    </source>
</evidence>
<dbReference type="NCBIfam" id="TIGR00732">
    <property type="entry name" value="dprA"/>
    <property type="match status" value="1"/>
</dbReference>
<dbReference type="InterPro" id="IPR003488">
    <property type="entry name" value="DprA"/>
</dbReference>
<dbReference type="Gene3D" id="3.40.50.450">
    <property type="match status" value="1"/>
</dbReference>
<comment type="similarity">
    <text evidence="1">Belongs to the DprA/Smf family.</text>
</comment>
<protein>
    <submittedName>
        <fullName evidence="4">DNA protecting protein DprA</fullName>
    </submittedName>
</protein>
<dbReference type="EMBL" id="FOYU01000003">
    <property type="protein sequence ID" value="SFR55381.1"/>
    <property type="molecule type" value="Genomic_DNA"/>
</dbReference>
<dbReference type="InterPro" id="IPR057666">
    <property type="entry name" value="DrpA_SLOG"/>
</dbReference>
<dbReference type="PANTHER" id="PTHR43022:SF1">
    <property type="entry name" value="PROTEIN SMF"/>
    <property type="match status" value="1"/>
</dbReference>
<evidence type="ECO:0000259" key="3">
    <source>
        <dbReference type="Pfam" id="PF17782"/>
    </source>
</evidence>
<name>A0A1I6HLN8_9GAMM</name>
<dbReference type="RefSeq" id="WP_092857974.1">
    <property type="nucleotide sequence ID" value="NZ_FOYU01000003.1"/>
</dbReference>
<reference evidence="5" key="1">
    <citation type="submission" date="2016-10" db="EMBL/GenBank/DDBJ databases">
        <authorList>
            <person name="Varghese N."/>
            <person name="Submissions S."/>
        </authorList>
    </citation>
    <scope>NUCLEOTIDE SEQUENCE [LARGE SCALE GENOMIC DNA]</scope>
    <source>
        <strain evidence="5">CGMCC 1.7285</strain>
    </source>
</reference>
<evidence type="ECO:0000313" key="5">
    <source>
        <dbReference type="Proteomes" id="UP000199424"/>
    </source>
</evidence>
<feature type="domain" description="DprA winged helix" evidence="3">
    <location>
        <begin position="291"/>
        <end position="341"/>
    </location>
</feature>
<dbReference type="PANTHER" id="PTHR43022">
    <property type="entry name" value="PROTEIN SMF"/>
    <property type="match status" value="1"/>
</dbReference>
<dbReference type="Gene3D" id="1.10.10.10">
    <property type="entry name" value="Winged helix-like DNA-binding domain superfamily/Winged helix DNA-binding domain"/>
    <property type="match status" value="1"/>
</dbReference>
<proteinExistence type="inferred from homology"/>
<dbReference type="Proteomes" id="UP000199424">
    <property type="component" value="Unassembled WGS sequence"/>
</dbReference>
<evidence type="ECO:0000259" key="2">
    <source>
        <dbReference type="Pfam" id="PF02481"/>
    </source>
</evidence>
<feature type="domain" description="Smf/DprA SLOG" evidence="2">
    <location>
        <begin position="63"/>
        <end position="269"/>
    </location>
</feature>
<keyword evidence="5" id="KW-1185">Reference proteome</keyword>
<dbReference type="GO" id="GO:0009294">
    <property type="term" value="P:DNA-mediated transformation"/>
    <property type="evidence" value="ECO:0007669"/>
    <property type="project" value="InterPro"/>
</dbReference>
<dbReference type="SUPFAM" id="SSF102405">
    <property type="entry name" value="MCP/YpsA-like"/>
    <property type="match status" value="1"/>
</dbReference>
<dbReference type="InterPro" id="IPR041614">
    <property type="entry name" value="DprA_WH"/>
</dbReference>
<evidence type="ECO:0000256" key="1">
    <source>
        <dbReference type="ARBA" id="ARBA00006525"/>
    </source>
</evidence>
<dbReference type="Pfam" id="PF02481">
    <property type="entry name" value="DNA_processg_A"/>
    <property type="match status" value="1"/>
</dbReference>
<dbReference type="InterPro" id="IPR036388">
    <property type="entry name" value="WH-like_DNA-bd_sf"/>
</dbReference>